<dbReference type="PROSITE" id="PS50111">
    <property type="entry name" value="CHEMOTAXIS_TRANSDUC_2"/>
    <property type="match status" value="1"/>
</dbReference>
<evidence type="ECO:0000256" key="3">
    <source>
        <dbReference type="PROSITE-ProRule" id="PRU00284"/>
    </source>
</evidence>
<dbReference type="Gene3D" id="1.10.287.950">
    <property type="entry name" value="Methyl-accepting chemotaxis protein"/>
    <property type="match status" value="1"/>
</dbReference>
<dbReference type="SMART" id="SM00100">
    <property type="entry name" value="cNMP"/>
    <property type="match status" value="1"/>
</dbReference>
<dbReference type="GO" id="GO:0016020">
    <property type="term" value="C:membrane"/>
    <property type="evidence" value="ECO:0007669"/>
    <property type="project" value="InterPro"/>
</dbReference>
<dbReference type="PANTHER" id="PTHR32089">
    <property type="entry name" value="METHYL-ACCEPTING CHEMOTAXIS PROTEIN MCPB"/>
    <property type="match status" value="1"/>
</dbReference>
<comment type="caution">
    <text evidence="6">The sequence shown here is derived from an EMBL/GenBank/DDBJ whole genome shotgun (WGS) entry which is preliminary data.</text>
</comment>
<dbReference type="RefSeq" id="WP_115995055.1">
    <property type="nucleotide sequence ID" value="NZ_QRDY01000020.1"/>
</dbReference>
<proteinExistence type="predicted"/>
<evidence type="ECO:0000313" key="7">
    <source>
        <dbReference type="Proteomes" id="UP000256869"/>
    </source>
</evidence>
<evidence type="ECO:0000259" key="4">
    <source>
        <dbReference type="PROSITE" id="PS50042"/>
    </source>
</evidence>
<dbReference type="InterPro" id="IPR000595">
    <property type="entry name" value="cNMP-bd_dom"/>
</dbReference>
<evidence type="ECO:0000256" key="1">
    <source>
        <dbReference type="ARBA" id="ARBA00023159"/>
    </source>
</evidence>
<dbReference type="CDD" id="cd00038">
    <property type="entry name" value="CAP_ED"/>
    <property type="match status" value="1"/>
</dbReference>
<keyword evidence="7" id="KW-1185">Reference proteome</keyword>
<dbReference type="GO" id="GO:0007165">
    <property type="term" value="P:signal transduction"/>
    <property type="evidence" value="ECO:0007669"/>
    <property type="project" value="UniProtKB-KW"/>
</dbReference>
<dbReference type="Proteomes" id="UP000256869">
    <property type="component" value="Unassembled WGS sequence"/>
</dbReference>
<dbReference type="SUPFAM" id="SSF58104">
    <property type="entry name" value="Methyl-accepting chemotaxis protein (MCP) signaling domain"/>
    <property type="match status" value="1"/>
</dbReference>
<dbReference type="SUPFAM" id="SSF51206">
    <property type="entry name" value="cAMP-binding domain-like"/>
    <property type="match status" value="1"/>
</dbReference>
<dbReference type="PRINTS" id="PR00103">
    <property type="entry name" value="CAMPKINASE"/>
</dbReference>
<dbReference type="Gene3D" id="2.60.120.10">
    <property type="entry name" value="Jelly Rolls"/>
    <property type="match status" value="1"/>
</dbReference>
<dbReference type="EMBL" id="QRDY01000020">
    <property type="protein sequence ID" value="RED54940.1"/>
    <property type="molecule type" value="Genomic_DNA"/>
</dbReference>
<keyword evidence="2 3" id="KW-0807">Transducer</keyword>
<reference evidence="6 7" key="1">
    <citation type="submission" date="2018-07" db="EMBL/GenBank/DDBJ databases">
        <title>Genomic Encyclopedia of Type Strains, Phase III (KMG-III): the genomes of soil and plant-associated and newly described type strains.</title>
        <authorList>
            <person name="Whitman W."/>
        </authorList>
    </citation>
    <scope>NUCLEOTIDE SEQUENCE [LARGE SCALE GENOMIC DNA]</scope>
    <source>
        <strain evidence="6 7">CECT 8236</strain>
    </source>
</reference>
<evidence type="ECO:0000313" key="6">
    <source>
        <dbReference type="EMBL" id="RED54940.1"/>
    </source>
</evidence>
<dbReference type="InterPro" id="IPR014710">
    <property type="entry name" value="RmlC-like_jellyroll"/>
</dbReference>
<dbReference type="PROSITE" id="PS50042">
    <property type="entry name" value="CNMP_BINDING_3"/>
    <property type="match status" value="1"/>
</dbReference>
<feature type="domain" description="Methyl-accepting transducer" evidence="5">
    <location>
        <begin position="129"/>
        <end position="293"/>
    </location>
</feature>
<dbReference type="Pfam" id="PF00027">
    <property type="entry name" value="cNMP_binding"/>
    <property type="match status" value="1"/>
</dbReference>
<dbReference type="AlphaFoldDB" id="A0A3D9HZV9"/>
<dbReference type="OrthoDB" id="9807021at2"/>
<gene>
    <name evidence="6" type="ORF">DFP95_12033</name>
</gene>
<organism evidence="6 7">
    <name type="scientific">Cohnella lupini</name>
    <dbReference type="NCBI Taxonomy" id="1294267"/>
    <lineage>
        <taxon>Bacteria</taxon>
        <taxon>Bacillati</taxon>
        <taxon>Bacillota</taxon>
        <taxon>Bacilli</taxon>
        <taxon>Bacillales</taxon>
        <taxon>Paenibacillaceae</taxon>
        <taxon>Cohnella</taxon>
    </lineage>
</organism>
<evidence type="ECO:0000259" key="5">
    <source>
        <dbReference type="PROSITE" id="PS50111"/>
    </source>
</evidence>
<keyword evidence="1" id="KW-0010">Activator</keyword>
<dbReference type="PANTHER" id="PTHR32089:SF112">
    <property type="entry name" value="LYSOZYME-LIKE PROTEIN-RELATED"/>
    <property type="match status" value="1"/>
</dbReference>
<dbReference type="InterPro" id="IPR018490">
    <property type="entry name" value="cNMP-bd_dom_sf"/>
</dbReference>
<sequence length="293" mass="31885">MTEAELTKSQGEQTEYRPGQTIFQEGDAGSHMYVLLEGSVEVYVQSAGVRIPVAKFAPGDFFGEMSLLEGLPRSGTAVAAERCLLASLDEESFRKRMAEDTAFAWRVMKALSSRIRNHNRELILKIGGDLQEVSAQLDDNAREIHQGIEDIASSANEIESNEKRLAGQVKDVQTLSERIVSTLGFLQQVARQTQILGLNAGIEASRSGEFGRGFLIIAEEIRKLSVQSRENAEQIALLTEQIGSKISSVAAASEDSSRRSNEQAVATNQMVVSIGKVAQLADRLAGLSRSLES</sequence>
<feature type="domain" description="Cyclic nucleotide-binding" evidence="4">
    <location>
        <begin position="12"/>
        <end position="114"/>
    </location>
</feature>
<protein>
    <submittedName>
        <fullName evidence="6">Methyl-accepting chemotaxis protein (MCP) signaling protein</fullName>
    </submittedName>
</protein>
<dbReference type="InterPro" id="IPR004089">
    <property type="entry name" value="MCPsignal_dom"/>
</dbReference>
<dbReference type="SMART" id="SM00283">
    <property type="entry name" value="MA"/>
    <property type="match status" value="1"/>
</dbReference>
<evidence type="ECO:0000256" key="2">
    <source>
        <dbReference type="ARBA" id="ARBA00023224"/>
    </source>
</evidence>
<name>A0A3D9HZV9_9BACL</name>
<accession>A0A3D9HZV9</accession>
<dbReference type="Pfam" id="PF00015">
    <property type="entry name" value="MCPsignal"/>
    <property type="match status" value="1"/>
</dbReference>